<evidence type="ECO:0000313" key="1">
    <source>
        <dbReference type="EMBL" id="KAK8023742.1"/>
    </source>
</evidence>
<proteinExistence type="predicted"/>
<accession>A0ABR1S0M5</accession>
<reference evidence="1 2" key="1">
    <citation type="submission" date="2023-01" db="EMBL/GenBank/DDBJ databases">
        <title>Analysis of 21 Apiospora genomes using comparative genomics revels a genus with tremendous synthesis potential of carbohydrate active enzymes and secondary metabolites.</title>
        <authorList>
            <person name="Sorensen T."/>
        </authorList>
    </citation>
    <scope>NUCLEOTIDE SEQUENCE [LARGE SCALE GENOMIC DNA]</scope>
    <source>
        <strain evidence="1 2">CBS 33761</strain>
    </source>
</reference>
<evidence type="ECO:0000313" key="2">
    <source>
        <dbReference type="Proteomes" id="UP001444661"/>
    </source>
</evidence>
<gene>
    <name evidence="1" type="ORF">PG993_011808</name>
</gene>
<dbReference type="EMBL" id="JAQQWK010000011">
    <property type="protein sequence ID" value="KAK8023742.1"/>
    <property type="molecule type" value="Genomic_DNA"/>
</dbReference>
<organism evidence="1 2">
    <name type="scientific">Apiospora rasikravindrae</name>
    <dbReference type="NCBI Taxonomy" id="990691"/>
    <lineage>
        <taxon>Eukaryota</taxon>
        <taxon>Fungi</taxon>
        <taxon>Dikarya</taxon>
        <taxon>Ascomycota</taxon>
        <taxon>Pezizomycotina</taxon>
        <taxon>Sordariomycetes</taxon>
        <taxon>Xylariomycetidae</taxon>
        <taxon>Amphisphaeriales</taxon>
        <taxon>Apiosporaceae</taxon>
        <taxon>Apiospora</taxon>
    </lineage>
</organism>
<name>A0ABR1S0M5_9PEZI</name>
<dbReference type="Proteomes" id="UP001444661">
    <property type="component" value="Unassembled WGS sequence"/>
</dbReference>
<keyword evidence="2" id="KW-1185">Reference proteome</keyword>
<sequence>MQLQLQLLLLSKEQTPDFGTKLVRSTLDAFEITTIDIVINNTGLWPAPTRRSPTSAWVPGTPSSRPTTVQAALPYIQPSGRFVHIGRIIAKIGHRVFTVTARPREP</sequence>
<comment type="caution">
    <text evidence="1">The sequence shown here is derived from an EMBL/GenBank/DDBJ whole genome shotgun (WGS) entry which is preliminary data.</text>
</comment>
<protein>
    <submittedName>
        <fullName evidence="1">Uncharacterized protein</fullName>
    </submittedName>
</protein>